<sequence length="135" mass="14978">MGLAERRAVQRFRDDDYPGWLARIEEAAGFPVPVDVSWDELAVAGHADDYAEFFPLVYFAPLVNALRAVAVDDLGRQALRDGLRTIVVRNTGEYFSAAGMTFADGVLTFDHRSQTNLDFGAERADALRRLLESAL</sequence>
<protein>
    <submittedName>
        <fullName evidence="1">Uncharacterized protein</fullName>
    </submittedName>
</protein>
<evidence type="ECO:0000313" key="1">
    <source>
        <dbReference type="EMBL" id="GID12149.1"/>
    </source>
</evidence>
<comment type="caution">
    <text evidence="1">The sequence shown here is derived from an EMBL/GenBank/DDBJ whole genome shotgun (WGS) entry which is preliminary data.</text>
</comment>
<name>A0A8J3NE37_9ACTN</name>
<proteinExistence type="predicted"/>
<organism evidence="1 2">
    <name type="scientific">Actinocatenispora rupis</name>
    <dbReference type="NCBI Taxonomy" id="519421"/>
    <lineage>
        <taxon>Bacteria</taxon>
        <taxon>Bacillati</taxon>
        <taxon>Actinomycetota</taxon>
        <taxon>Actinomycetes</taxon>
        <taxon>Micromonosporales</taxon>
        <taxon>Micromonosporaceae</taxon>
        <taxon>Actinocatenispora</taxon>
    </lineage>
</organism>
<gene>
    <name evidence="1" type="ORF">Aru02nite_30380</name>
</gene>
<dbReference type="Proteomes" id="UP000612808">
    <property type="component" value="Unassembled WGS sequence"/>
</dbReference>
<keyword evidence="2" id="KW-1185">Reference proteome</keyword>
<dbReference type="EMBL" id="BOMB01000017">
    <property type="protein sequence ID" value="GID12149.1"/>
    <property type="molecule type" value="Genomic_DNA"/>
</dbReference>
<accession>A0A8J3NE37</accession>
<dbReference type="AlphaFoldDB" id="A0A8J3NE37"/>
<evidence type="ECO:0000313" key="2">
    <source>
        <dbReference type="Proteomes" id="UP000612808"/>
    </source>
</evidence>
<reference evidence="1" key="1">
    <citation type="submission" date="2021-01" db="EMBL/GenBank/DDBJ databases">
        <title>Whole genome shotgun sequence of Actinocatenispora rupis NBRC 107355.</title>
        <authorList>
            <person name="Komaki H."/>
            <person name="Tamura T."/>
        </authorList>
    </citation>
    <scope>NUCLEOTIDE SEQUENCE</scope>
    <source>
        <strain evidence="1">NBRC 107355</strain>
    </source>
</reference>